<keyword evidence="4" id="KW-1185">Reference proteome</keyword>
<sequence>MAAGGDAMIYASVHGRLGADPVAGETKTGKPMVRASVAIDVTPHNAEEPVWVSLLAFGAAAEALDRAAKGEMVTAQGRMTRGRYTGRDGSLRESWTLIPDAVLTARSARPSGKRRATA</sequence>
<dbReference type="GO" id="GO:0003697">
    <property type="term" value="F:single-stranded DNA binding"/>
    <property type="evidence" value="ECO:0007669"/>
    <property type="project" value="InterPro"/>
</dbReference>
<evidence type="ECO:0000256" key="2">
    <source>
        <dbReference type="PIRNR" id="PIRNR002070"/>
    </source>
</evidence>
<dbReference type="PATRIC" id="fig|1255043.3.peg.2124"/>
<name>L0DXM9_THIND</name>
<evidence type="ECO:0000313" key="3">
    <source>
        <dbReference type="EMBL" id="AGA33762.1"/>
    </source>
</evidence>
<dbReference type="PROSITE" id="PS50935">
    <property type="entry name" value="SSB"/>
    <property type="match status" value="1"/>
</dbReference>
<organism evidence="3 4">
    <name type="scientific">Thioalkalivibrio nitratireducens (strain DSM 14787 / UNIQEM 213 / ALEN2)</name>
    <dbReference type="NCBI Taxonomy" id="1255043"/>
    <lineage>
        <taxon>Bacteria</taxon>
        <taxon>Pseudomonadati</taxon>
        <taxon>Pseudomonadota</taxon>
        <taxon>Gammaproteobacteria</taxon>
        <taxon>Chromatiales</taxon>
        <taxon>Ectothiorhodospiraceae</taxon>
        <taxon>Thioalkalivibrio</taxon>
    </lineage>
</organism>
<dbReference type="GO" id="GO:0006260">
    <property type="term" value="P:DNA replication"/>
    <property type="evidence" value="ECO:0007669"/>
    <property type="project" value="InterPro"/>
</dbReference>
<dbReference type="Pfam" id="PF00436">
    <property type="entry name" value="SSB"/>
    <property type="match status" value="1"/>
</dbReference>
<dbReference type="Proteomes" id="UP000010809">
    <property type="component" value="Chromosome"/>
</dbReference>
<dbReference type="Gene3D" id="2.40.50.140">
    <property type="entry name" value="Nucleic acid-binding proteins"/>
    <property type="match status" value="1"/>
</dbReference>
<dbReference type="InterPro" id="IPR012340">
    <property type="entry name" value="NA-bd_OB-fold"/>
</dbReference>
<protein>
    <recommendedName>
        <fullName evidence="2">Single-stranded DNA-binding protein</fullName>
    </recommendedName>
</protein>
<dbReference type="eggNOG" id="COG0629">
    <property type="taxonomic scope" value="Bacteria"/>
</dbReference>
<dbReference type="EMBL" id="CP003989">
    <property type="protein sequence ID" value="AGA33762.1"/>
    <property type="molecule type" value="Genomic_DNA"/>
</dbReference>
<dbReference type="AlphaFoldDB" id="L0DXM9"/>
<evidence type="ECO:0000313" key="4">
    <source>
        <dbReference type="Proteomes" id="UP000010809"/>
    </source>
</evidence>
<dbReference type="STRING" id="1255043.TVNIR_2102"/>
<accession>L0DXM9</accession>
<evidence type="ECO:0000256" key="1">
    <source>
        <dbReference type="ARBA" id="ARBA00023125"/>
    </source>
</evidence>
<reference evidence="3" key="1">
    <citation type="submission" date="2015-12" db="EMBL/GenBank/DDBJ databases">
        <authorList>
            <person name="Tikhonova T.V."/>
            <person name="Pavlov A.R."/>
            <person name="Beletsky A.V."/>
            <person name="Mardanov A.V."/>
            <person name="Sorokin D.Y."/>
            <person name="Ravin N.V."/>
            <person name="Popov V.O."/>
        </authorList>
    </citation>
    <scope>NUCLEOTIDE SEQUENCE</scope>
    <source>
        <strain evidence="3">DSM 14787</strain>
    </source>
</reference>
<keyword evidence="1 2" id="KW-0238">DNA-binding</keyword>
<dbReference type="PIRSF" id="PIRSF002070">
    <property type="entry name" value="SSB"/>
    <property type="match status" value="1"/>
</dbReference>
<dbReference type="KEGG" id="tni:TVNIR_2102"/>
<dbReference type="InterPro" id="IPR000424">
    <property type="entry name" value="Primosome_PriB/ssb"/>
</dbReference>
<dbReference type="HOGENOM" id="CLU_078758_4_0_6"/>
<proteinExistence type="predicted"/>
<gene>
    <name evidence="3" type="ordered locus">TVNIR_2102</name>
</gene>
<dbReference type="InterPro" id="IPR011344">
    <property type="entry name" value="ssDNA-bd"/>
</dbReference>
<dbReference type="SUPFAM" id="SSF50249">
    <property type="entry name" value="Nucleic acid-binding proteins"/>
    <property type="match status" value="1"/>
</dbReference>